<dbReference type="EMBL" id="MSFO01000008">
    <property type="protein sequence ID" value="PLB45317.1"/>
    <property type="molecule type" value="Genomic_DNA"/>
</dbReference>
<dbReference type="AlphaFoldDB" id="A0A2I2FXH6"/>
<gene>
    <name evidence="1" type="ORF">P170DRAFT_479833</name>
</gene>
<dbReference type="Pfam" id="PF21087">
    <property type="entry name" value="Glyco_hydro_134"/>
    <property type="match status" value="2"/>
</dbReference>
<reference evidence="1 2" key="1">
    <citation type="submission" date="2016-12" db="EMBL/GenBank/DDBJ databases">
        <title>The genomes of Aspergillus section Nigri reveals drivers in fungal speciation.</title>
        <authorList>
            <consortium name="DOE Joint Genome Institute"/>
            <person name="Vesth T.C."/>
            <person name="Nybo J."/>
            <person name="Theobald S."/>
            <person name="Brandl J."/>
            <person name="Frisvad J.C."/>
            <person name="Nielsen K.F."/>
            <person name="Lyhne E.K."/>
            <person name="Kogle M.E."/>
            <person name="Kuo A."/>
            <person name="Riley R."/>
            <person name="Clum A."/>
            <person name="Nolan M."/>
            <person name="Lipzen A."/>
            <person name="Salamov A."/>
            <person name="Henrissat B."/>
            <person name="Wiebenga A."/>
            <person name="De Vries R.P."/>
            <person name="Grigoriev I.V."/>
            <person name="Mortensen U.H."/>
            <person name="Andersen M.R."/>
            <person name="Baker S.E."/>
        </authorList>
    </citation>
    <scope>NUCLEOTIDE SEQUENCE [LARGE SCALE GENOMIC DNA]</scope>
    <source>
        <strain evidence="1 2">IBT 23096</strain>
    </source>
</reference>
<evidence type="ECO:0000313" key="2">
    <source>
        <dbReference type="Proteomes" id="UP000234275"/>
    </source>
</evidence>
<keyword evidence="2" id="KW-1185">Reference proteome</keyword>
<dbReference type="OrthoDB" id="2888121at2759"/>
<name>A0A2I2FXH6_9EURO</name>
<sequence>MDLAIAMLETQVSPLCTTETMTTNHTSGDAKTGEATNFGICLGSEDHYDFNVEVARHRNGQNGLDDPITDGIATYESAIRWIQAQAR</sequence>
<protein>
    <submittedName>
        <fullName evidence="1">Uncharacterized protein</fullName>
    </submittedName>
</protein>
<comment type="caution">
    <text evidence="1">The sequence shown here is derived from an EMBL/GenBank/DDBJ whole genome shotgun (WGS) entry which is preliminary data.</text>
</comment>
<dbReference type="Proteomes" id="UP000234275">
    <property type="component" value="Unassembled WGS sequence"/>
</dbReference>
<dbReference type="STRING" id="1392250.A0A2I2FXH6"/>
<accession>A0A2I2FXH6</accession>
<proteinExistence type="predicted"/>
<organism evidence="1 2">
    <name type="scientific">Aspergillus steynii IBT 23096</name>
    <dbReference type="NCBI Taxonomy" id="1392250"/>
    <lineage>
        <taxon>Eukaryota</taxon>
        <taxon>Fungi</taxon>
        <taxon>Dikarya</taxon>
        <taxon>Ascomycota</taxon>
        <taxon>Pezizomycotina</taxon>
        <taxon>Eurotiomycetes</taxon>
        <taxon>Eurotiomycetidae</taxon>
        <taxon>Eurotiales</taxon>
        <taxon>Aspergillaceae</taxon>
        <taxon>Aspergillus</taxon>
        <taxon>Aspergillus subgen. Circumdati</taxon>
    </lineage>
</organism>
<dbReference type="VEuPathDB" id="FungiDB:P170DRAFT_479833"/>
<evidence type="ECO:0000313" key="1">
    <source>
        <dbReference type="EMBL" id="PLB45317.1"/>
    </source>
</evidence>
<dbReference type="RefSeq" id="XP_024700619.1">
    <property type="nucleotide sequence ID" value="XM_024853724.1"/>
</dbReference>
<dbReference type="GeneID" id="36561422"/>
<dbReference type="InterPro" id="IPR049168">
    <property type="entry name" value="Glyco_hydro_134"/>
</dbReference>